<proteinExistence type="predicted"/>
<accession>A0A0F7L860</accession>
<evidence type="ECO:0000313" key="1">
    <source>
        <dbReference type="EMBL" id="AKH47607.1"/>
    </source>
</evidence>
<protein>
    <submittedName>
        <fullName evidence="1">Uncharacterized protein</fullName>
    </submittedName>
</protein>
<reference evidence="1" key="1">
    <citation type="journal article" date="2015" name="Front. Microbiol.">
        <title>Combining genomic sequencing methods to explore viral diversity and reveal potential virus-host interactions.</title>
        <authorList>
            <person name="Chow C.E."/>
            <person name="Winget D.M."/>
            <person name="White R.A.III."/>
            <person name="Hallam S.J."/>
            <person name="Suttle C.A."/>
        </authorList>
    </citation>
    <scope>NUCLEOTIDE SEQUENCE</scope>
    <source>
        <strain evidence="1">Oxic1_1</strain>
    </source>
</reference>
<name>A0A0F7L860_9VIRU</name>
<sequence>MLLQSWPEASFVKSFVGSDTRSPLLLVRCRKHIPKSARLRQLQREPIITGDKSVSRSGCSPISIACCNVCRDLSDPHCCTSRRAKNATHLPLGR</sequence>
<reference evidence="1" key="2">
    <citation type="submission" date="2015-03" db="EMBL/GenBank/DDBJ databases">
        <authorList>
            <person name="Chow C.-E.T."/>
            <person name="Winget D.M."/>
            <person name="White R.A.III."/>
            <person name="Hallam S.J."/>
            <person name="Suttle C.A."/>
        </authorList>
    </citation>
    <scope>NUCLEOTIDE SEQUENCE</scope>
    <source>
        <strain evidence="1">Oxic1_1</strain>
    </source>
</reference>
<organism evidence="1">
    <name type="scientific">uncultured marine virus</name>
    <dbReference type="NCBI Taxonomy" id="186617"/>
    <lineage>
        <taxon>Viruses</taxon>
        <taxon>environmental samples</taxon>
    </lineage>
</organism>
<dbReference type="EMBL" id="KR029596">
    <property type="protein sequence ID" value="AKH47607.1"/>
    <property type="molecule type" value="Genomic_DNA"/>
</dbReference>